<dbReference type="PIRSF" id="PIRSF003128">
    <property type="entry name" value="RecN"/>
    <property type="match status" value="1"/>
</dbReference>
<dbReference type="AlphaFoldDB" id="A0A7J5B1W1"/>
<dbReference type="EMBL" id="WBJX01000002">
    <property type="protein sequence ID" value="KAB1638022.1"/>
    <property type="molecule type" value="Genomic_DNA"/>
</dbReference>
<keyword evidence="5 9" id="KW-0227">DNA damage</keyword>
<dbReference type="InterPro" id="IPR004604">
    <property type="entry name" value="DNA_recomb/repair_RecN"/>
</dbReference>
<dbReference type="GO" id="GO:0006281">
    <property type="term" value="P:DNA repair"/>
    <property type="evidence" value="ECO:0007669"/>
    <property type="project" value="UniProtKB-KW"/>
</dbReference>
<gene>
    <name evidence="12" type="primary">recN</name>
    <name evidence="12" type="ORF">F8O03_06270</name>
</gene>
<protein>
    <recommendedName>
        <fullName evidence="3 9">DNA repair protein RecN</fullName>
    </recommendedName>
    <alternativeName>
        <fullName evidence="8 9">Recombination protein N</fullName>
    </alternativeName>
</protein>
<dbReference type="Gene3D" id="3.40.50.300">
    <property type="entry name" value="P-loop containing nucleotide triphosphate hydrolases"/>
    <property type="match status" value="2"/>
</dbReference>
<organism evidence="12 13">
    <name type="scientific">Pseudoclavibacter terrae</name>
    <dbReference type="NCBI Taxonomy" id="1530195"/>
    <lineage>
        <taxon>Bacteria</taxon>
        <taxon>Bacillati</taxon>
        <taxon>Actinomycetota</taxon>
        <taxon>Actinomycetes</taxon>
        <taxon>Micrococcales</taxon>
        <taxon>Microbacteriaceae</taxon>
        <taxon>Pseudoclavibacter</taxon>
    </lineage>
</organism>
<accession>A0A7J5B1W1</accession>
<feature type="domain" description="RecF/RecN/SMC N-terminal" evidence="11">
    <location>
        <begin position="13"/>
        <end position="523"/>
    </location>
</feature>
<dbReference type="GO" id="GO:0009432">
    <property type="term" value="P:SOS response"/>
    <property type="evidence" value="ECO:0007669"/>
    <property type="project" value="TreeGrafter"/>
</dbReference>
<dbReference type="InterPro" id="IPR003395">
    <property type="entry name" value="RecF/RecN/SMC_N"/>
</dbReference>
<evidence type="ECO:0000256" key="3">
    <source>
        <dbReference type="ARBA" id="ARBA00021315"/>
    </source>
</evidence>
<name>A0A7J5B1W1_9MICO</name>
<dbReference type="RefSeq" id="WP_151423131.1">
    <property type="nucleotide sequence ID" value="NZ_WBJX01000002.1"/>
</dbReference>
<evidence type="ECO:0000256" key="8">
    <source>
        <dbReference type="ARBA" id="ARBA00033408"/>
    </source>
</evidence>
<comment type="caution">
    <text evidence="12">The sequence shown here is derived from an EMBL/GenBank/DDBJ whole genome shotgun (WGS) entry which is preliminary data.</text>
</comment>
<evidence type="ECO:0000256" key="10">
    <source>
        <dbReference type="SAM" id="Coils"/>
    </source>
</evidence>
<evidence type="ECO:0000313" key="12">
    <source>
        <dbReference type="EMBL" id="KAB1638022.1"/>
    </source>
</evidence>
<evidence type="ECO:0000256" key="1">
    <source>
        <dbReference type="ARBA" id="ARBA00003618"/>
    </source>
</evidence>
<evidence type="ECO:0000256" key="7">
    <source>
        <dbReference type="ARBA" id="ARBA00023204"/>
    </source>
</evidence>
<dbReference type="InterPro" id="IPR027417">
    <property type="entry name" value="P-loop_NTPase"/>
</dbReference>
<dbReference type="Proteomes" id="UP000490386">
    <property type="component" value="Unassembled WGS sequence"/>
</dbReference>
<proteinExistence type="inferred from homology"/>
<keyword evidence="7 9" id="KW-0234">DNA repair</keyword>
<dbReference type="PANTHER" id="PTHR11059">
    <property type="entry name" value="DNA REPAIR PROTEIN RECN"/>
    <property type="match status" value="1"/>
</dbReference>
<sequence length="589" mass="61353">MILDIDISGLGVIERAELPLGPGFTAITGETGAGKTMIVTALGLLRGGRASADAVRSGATKAVVEGRWQLDSDSPAARLAADAGAELDENDELLVARQVSAEGRSRAWLGGRGVPASILADLGERLVVVHGQSDQWRLRSEGAQRAALDAFGGAELRTARSAVREAHIRRGELRSELQTLSDAEAERELEAARLRRALADIEPAEPQPGEDVTLLARIERLSNLEALRRDVGQAHELLAGDSSAGFGGEGGGSSTELVSQVRSLIDSATSSDPALGELGQAAADISFAIDELGLRLAGYLDGLEAEGSGELAQLNDRLTLLTSLTRTYGPTLDDVIELGSQAGMQLLDLENDSTRIQELETQIAEAEATLAAAASRLTELRTATASLLEERVTTELHALAMPAAQLTVEISPLDEIAAHGGDRVAFMLRPHPGTEPTPLGKGASGGELSRVMLALEVVLADVSSVPTLVFDEVDAGVGGSAAIEIGRRLQRLSANAQVIVVTHLAQVAAFSDNHISIEKSSDGQFTTSSIRRISGADRTQEIARLLSGLSDSETGNAHAEELLELAAANRAAPGGAGHDAAADGSRSVV</sequence>
<evidence type="ECO:0000256" key="5">
    <source>
        <dbReference type="ARBA" id="ARBA00022763"/>
    </source>
</evidence>
<keyword evidence="6" id="KW-0067">ATP-binding</keyword>
<comment type="function">
    <text evidence="1 9">May be involved in recombinational repair of damaged DNA.</text>
</comment>
<dbReference type="GO" id="GO:0043590">
    <property type="term" value="C:bacterial nucleoid"/>
    <property type="evidence" value="ECO:0007669"/>
    <property type="project" value="TreeGrafter"/>
</dbReference>
<dbReference type="Pfam" id="PF02463">
    <property type="entry name" value="SMC_N"/>
    <property type="match status" value="1"/>
</dbReference>
<evidence type="ECO:0000259" key="11">
    <source>
        <dbReference type="Pfam" id="PF02463"/>
    </source>
</evidence>
<dbReference type="SUPFAM" id="SSF52540">
    <property type="entry name" value="P-loop containing nucleoside triphosphate hydrolases"/>
    <property type="match status" value="1"/>
</dbReference>
<evidence type="ECO:0000313" key="13">
    <source>
        <dbReference type="Proteomes" id="UP000490386"/>
    </source>
</evidence>
<dbReference type="OrthoDB" id="9806954at2"/>
<keyword evidence="10" id="KW-0175">Coiled coil</keyword>
<dbReference type="CDD" id="cd03241">
    <property type="entry name" value="ABC_RecN"/>
    <property type="match status" value="1"/>
</dbReference>
<feature type="coiled-coil region" evidence="10">
    <location>
        <begin position="349"/>
        <end position="383"/>
    </location>
</feature>
<dbReference type="NCBIfam" id="TIGR00634">
    <property type="entry name" value="recN"/>
    <property type="match status" value="1"/>
</dbReference>
<comment type="similarity">
    <text evidence="2 9">Belongs to the RecN family.</text>
</comment>
<evidence type="ECO:0000256" key="2">
    <source>
        <dbReference type="ARBA" id="ARBA00009441"/>
    </source>
</evidence>
<keyword evidence="13" id="KW-1185">Reference proteome</keyword>
<evidence type="ECO:0000256" key="4">
    <source>
        <dbReference type="ARBA" id="ARBA00022741"/>
    </source>
</evidence>
<evidence type="ECO:0000256" key="9">
    <source>
        <dbReference type="PIRNR" id="PIRNR003128"/>
    </source>
</evidence>
<reference evidence="12 13" key="1">
    <citation type="submission" date="2019-09" db="EMBL/GenBank/DDBJ databases">
        <title>Phylogeny of genus Pseudoclavibacter and closely related genus.</title>
        <authorList>
            <person name="Li Y."/>
        </authorList>
    </citation>
    <scope>NUCLEOTIDE SEQUENCE [LARGE SCALE GENOMIC DNA]</scope>
    <source>
        <strain evidence="12 13">THG-MD12</strain>
    </source>
</reference>
<dbReference type="PANTHER" id="PTHR11059:SF0">
    <property type="entry name" value="DNA REPAIR PROTEIN RECN"/>
    <property type="match status" value="1"/>
</dbReference>
<dbReference type="GO" id="GO:0006310">
    <property type="term" value="P:DNA recombination"/>
    <property type="evidence" value="ECO:0007669"/>
    <property type="project" value="InterPro"/>
</dbReference>
<dbReference type="GO" id="GO:0005524">
    <property type="term" value="F:ATP binding"/>
    <property type="evidence" value="ECO:0007669"/>
    <property type="project" value="UniProtKB-KW"/>
</dbReference>
<keyword evidence="4" id="KW-0547">Nucleotide-binding</keyword>
<evidence type="ECO:0000256" key="6">
    <source>
        <dbReference type="ARBA" id="ARBA00022840"/>
    </source>
</evidence>